<organism evidence="1 2">
    <name type="scientific">Fulvimarina pelagi HTCC2506</name>
    <dbReference type="NCBI Taxonomy" id="314231"/>
    <lineage>
        <taxon>Bacteria</taxon>
        <taxon>Pseudomonadati</taxon>
        <taxon>Pseudomonadota</taxon>
        <taxon>Alphaproteobacteria</taxon>
        <taxon>Hyphomicrobiales</taxon>
        <taxon>Aurantimonadaceae</taxon>
        <taxon>Fulvimarina</taxon>
    </lineage>
</organism>
<dbReference type="EMBL" id="AATP01000001">
    <property type="protein sequence ID" value="EAU42447.1"/>
    <property type="molecule type" value="Genomic_DNA"/>
</dbReference>
<comment type="caution">
    <text evidence="1">The sequence shown here is derived from an EMBL/GenBank/DDBJ whole genome shotgun (WGS) entry which is preliminary data.</text>
</comment>
<dbReference type="HOGENOM" id="CLU_3409381_0_0_5"/>
<accession>Q0G7B7</accession>
<sequence length="29" mass="3624">MINRINRLRLVWIVRIDNLLEPIELHDLR</sequence>
<reference evidence="1 2" key="1">
    <citation type="journal article" date="2010" name="J. Bacteriol.">
        <title>Genome sequence of Fulvimarina pelagi HTCC2506T, a Mn(II)-oxidizing alphaproteobacterium possessing an aerobic anoxygenic photosynthetic gene cluster and Xanthorhodopsin.</title>
        <authorList>
            <person name="Kang I."/>
            <person name="Oh H.M."/>
            <person name="Lim S.I."/>
            <person name="Ferriera S."/>
            <person name="Giovannoni S.J."/>
            <person name="Cho J.C."/>
        </authorList>
    </citation>
    <scope>NUCLEOTIDE SEQUENCE [LARGE SCALE GENOMIC DNA]</scope>
    <source>
        <strain evidence="1 2">HTCC2506</strain>
    </source>
</reference>
<keyword evidence="2" id="KW-1185">Reference proteome</keyword>
<gene>
    <name evidence="1" type="ORF">FP2506_06396</name>
</gene>
<evidence type="ECO:0000313" key="1">
    <source>
        <dbReference type="EMBL" id="EAU42447.1"/>
    </source>
</evidence>
<protein>
    <submittedName>
        <fullName evidence="1">Uncharacterized protein</fullName>
    </submittedName>
</protein>
<evidence type="ECO:0000313" key="2">
    <source>
        <dbReference type="Proteomes" id="UP000004310"/>
    </source>
</evidence>
<name>Q0G7B7_9HYPH</name>
<dbReference type="Proteomes" id="UP000004310">
    <property type="component" value="Unassembled WGS sequence"/>
</dbReference>
<dbReference type="AlphaFoldDB" id="Q0G7B7"/>
<proteinExistence type="predicted"/>